<dbReference type="EMBL" id="SRLO01000294">
    <property type="protein sequence ID" value="TNN62400.1"/>
    <property type="molecule type" value="Genomic_DNA"/>
</dbReference>
<evidence type="ECO:0000313" key="2">
    <source>
        <dbReference type="EMBL" id="TNN62400.1"/>
    </source>
</evidence>
<proteinExistence type="predicted"/>
<dbReference type="Proteomes" id="UP000314294">
    <property type="component" value="Unassembled WGS sequence"/>
</dbReference>
<reference evidence="2 3" key="1">
    <citation type="submission" date="2019-03" db="EMBL/GenBank/DDBJ databases">
        <title>First draft genome of Liparis tanakae, snailfish: a comprehensive survey of snailfish specific genes.</title>
        <authorList>
            <person name="Kim W."/>
            <person name="Song I."/>
            <person name="Jeong J.-H."/>
            <person name="Kim D."/>
            <person name="Kim S."/>
            <person name="Ryu S."/>
            <person name="Song J.Y."/>
            <person name="Lee S.K."/>
        </authorList>
    </citation>
    <scope>NUCLEOTIDE SEQUENCE [LARGE SCALE GENOMIC DNA]</scope>
    <source>
        <tissue evidence="2">Muscle</tissue>
    </source>
</reference>
<comment type="caution">
    <text evidence="2">The sequence shown here is derived from an EMBL/GenBank/DDBJ whole genome shotgun (WGS) entry which is preliminary data.</text>
</comment>
<accession>A0A4Z2HA57</accession>
<feature type="region of interest" description="Disordered" evidence="1">
    <location>
        <begin position="1"/>
        <end position="24"/>
    </location>
</feature>
<keyword evidence="3" id="KW-1185">Reference proteome</keyword>
<evidence type="ECO:0000256" key="1">
    <source>
        <dbReference type="SAM" id="MobiDB-lite"/>
    </source>
</evidence>
<sequence length="77" mass="8336">MLDSTLSPRSRLRRGDARRNAGDVLTRFDGPHMSCLGSSEGGAEDEAFLESQRPVESLWRGGPGARLTHRSVIAAIT</sequence>
<name>A0A4Z2HA57_9TELE</name>
<dbReference type="AlphaFoldDB" id="A0A4Z2HA57"/>
<evidence type="ECO:0000313" key="3">
    <source>
        <dbReference type="Proteomes" id="UP000314294"/>
    </source>
</evidence>
<gene>
    <name evidence="2" type="ORF">EYF80_027411</name>
</gene>
<protein>
    <submittedName>
        <fullName evidence="2">Uncharacterized protein</fullName>
    </submittedName>
</protein>
<organism evidence="2 3">
    <name type="scientific">Liparis tanakae</name>
    <name type="common">Tanaka's snailfish</name>
    <dbReference type="NCBI Taxonomy" id="230148"/>
    <lineage>
        <taxon>Eukaryota</taxon>
        <taxon>Metazoa</taxon>
        <taxon>Chordata</taxon>
        <taxon>Craniata</taxon>
        <taxon>Vertebrata</taxon>
        <taxon>Euteleostomi</taxon>
        <taxon>Actinopterygii</taxon>
        <taxon>Neopterygii</taxon>
        <taxon>Teleostei</taxon>
        <taxon>Neoteleostei</taxon>
        <taxon>Acanthomorphata</taxon>
        <taxon>Eupercaria</taxon>
        <taxon>Perciformes</taxon>
        <taxon>Cottioidei</taxon>
        <taxon>Cottales</taxon>
        <taxon>Liparidae</taxon>
        <taxon>Liparis</taxon>
    </lineage>
</organism>